<sequence>MNDVLKLVYEFITILSNYRGGVLGLLLLCFLVAVALYTIIYISPTERVQWNNPSYWINYPKNAAPYWTNYLLGFFDQQLPEHRIFTLSEAAVSNYSEGEDYNVQNISFFYNYDFSDFPPAFSIPYSIQIGEIPPAVEVSISRPDGLSLVIFYDSLDSLSNGNEVLNSLNDTSDVQIDTEPFFDSHDSANKDGTSGIVSQRLFSSSRQITQPLSDYSHLFNFSTSGLPAEKIIFSDTENNMPLKGKYEFIFTTYSFDNLTKVKDIEWIVEGKVYGLMGTDDFRRDVSFGIMIGTPVALLIGVTVAITSTVIGLFYGLISGYKGGRIGGFMVVIIDIFLSVPTMVLFIILSLNYGKSIIFLIVLFILFGWPGIALINRTFSIQIKNYPYVEASKLMGESDVKIVLRHIVPQLVPFTLANFALSVPAAILGEAALSFLGFGDPSFPTWGQMLQDAHFSSAEILGYWWWIMPPGLMISITSMAFILIGRSLESKAKLNKKR</sequence>
<feature type="transmembrane region" description="Helical" evidence="5">
    <location>
        <begin position="328"/>
        <end position="350"/>
    </location>
</feature>
<gene>
    <name evidence="7" type="primary">dppC</name>
    <name evidence="7" type="ORF">NFRAN_3013</name>
</gene>
<keyword evidence="3 5" id="KW-1133">Transmembrane helix</keyword>
<name>A0A484ID95_9ARCH</name>
<dbReference type="Pfam" id="PF00528">
    <property type="entry name" value="BPD_transp_1"/>
    <property type="match status" value="1"/>
</dbReference>
<feature type="transmembrane region" description="Helical" evidence="5">
    <location>
        <begin position="462"/>
        <end position="487"/>
    </location>
</feature>
<proteinExistence type="inferred from homology"/>
<feature type="transmembrane region" description="Helical" evidence="5">
    <location>
        <begin position="410"/>
        <end position="435"/>
    </location>
</feature>
<dbReference type="RefSeq" id="WP_134485293.1">
    <property type="nucleotide sequence ID" value="NZ_LR216287.1"/>
</dbReference>
<accession>A0A484ID95</accession>
<feature type="transmembrane region" description="Helical" evidence="5">
    <location>
        <begin position="21"/>
        <end position="42"/>
    </location>
</feature>
<dbReference type="OrthoDB" id="312811at2157"/>
<reference evidence="7 8" key="1">
    <citation type="submission" date="2019-02" db="EMBL/GenBank/DDBJ databases">
        <authorList>
            <person name="Lehtovirta-Morley E L."/>
        </authorList>
    </citation>
    <scope>NUCLEOTIDE SEQUENCE [LARGE SCALE GENOMIC DNA]</scope>
    <source>
        <strain evidence="7">NFRAN1</strain>
    </source>
</reference>
<evidence type="ECO:0000259" key="6">
    <source>
        <dbReference type="PROSITE" id="PS50928"/>
    </source>
</evidence>
<comment type="subcellular location">
    <subcellularLocation>
        <location evidence="5">Cell membrane</location>
        <topology evidence="5">Multi-pass membrane protein</topology>
    </subcellularLocation>
    <subcellularLocation>
        <location evidence="1">Membrane</location>
        <topology evidence="1">Multi-pass membrane protein</topology>
    </subcellularLocation>
</comment>
<dbReference type="CDD" id="cd06261">
    <property type="entry name" value="TM_PBP2"/>
    <property type="match status" value="1"/>
</dbReference>
<feature type="domain" description="ABC transmembrane type-1" evidence="6">
    <location>
        <begin position="293"/>
        <end position="484"/>
    </location>
</feature>
<feature type="transmembrane region" description="Helical" evidence="5">
    <location>
        <begin position="356"/>
        <end position="374"/>
    </location>
</feature>
<dbReference type="GeneID" id="39422119"/>
<dbReference type="PROSITE" id="PS50928">
    <property type="entry name" value="ABC_TM1"/>
    <property type="match status" value="1"/>
</dbReference>
<evidence type="ECO:0000313" key="8">
    <source>
        <dbReference type="Proteomes" id="UP000294299"/>
    </source>
</evidence>
<dbReference type="EMBL" id="LR216287">
    <property type="protein sequence ID" value="VFJ15336.1"/>
    <property type="molecule type" value="Genomic_DNA"/>
</dbReference>
<keyword evidence="5" id="KW-0813">Transport</keyword>
<evidence type="ECO:0000256" key="1">
    <source>
        <dbReference type="ARBA" id="ARBA00004141"/>
    </source>
</evidence>
<dbReference type="GO" id="GO:0005886">
    <property type="term" value="C:plasma membrane"/>
    <property type="evidence" value="ECO:0007669"/>
    <property type="project" value="UniProtKB-SubCell"/>
</dbReference>
<dbReference type="PANTHER" id="PTHR43839:SF1">
    <property type="entry name" value="OPPC IN A BINDING PROTEIN-DEPENDENT TRANSPORT SYSTEM"/>
    <property type="match status" value="1"/>
</dbReference>
<evidence type="ECO:0000256" key="3">
    <source>
        <dbReference type="ARBA" id="ARBA00022989"/>
    </source>
</evidence>
<evidence type="ECO:0000256" key="5">
    <source>
        <dbReference type="RuleBase" id="RU363032"/>
    </source>
</evidence>
<dbReference type="KEGG" id="nfn:NFRAN_3013"/>
<dbReference type="InterPro" id="IPR000515">
    <property type="entry name" value="MetI-like"/>
</dbReference>
<feature type="transmembrane region" description="Helical" evidence="5">
    <location>
        <begin position="295"/>
        <end position="316"/>
    </location>
</feature>
<evidence type="ECO:0000256" key="2">
    <source>
        <dbReference type="ARBA" id="ARBA00022692"/>
    </source>
</evidence>
<protein>
    <submittedName>
        <fullName evidence="7">Dipeptide transport system permease protein DppC</fullName>
    </submittedName>
</protein>
<comment type="similarity">
    <text evidence="5">Belongs to the binding-protein-dependent transport system permease family.</text>
</comment>
<dbReference type="GO" id="GO:0055085">
    <property type="term" value="P:transmembrane transport"/>
    <property type="evidence" value="ECO:0007669"/>
    <property type="project" value="InterPro"/>
</dbReference>
<dbReference type="AlphaFoldDB" id="A0A484ID95"/>
<dbReference type="SUPFAM" id="SSF161098">
    <property type="entry name" value="MetI-like"/>
    <property type="match status" value="1"/>
</dbReference>
<dbReference type="Proteomes" id="UP000294299">
    <property type="component" value="Chromosome NFRAN"/>
</dbReference>
<dbReference type="Gene3D" id="1.10.3720.10">
    <property type="entry name" value="MetI-like"/>
    <property type="match status" value="1"/>
</dbReference>
<keyword evidence="4 5" id="KW-0472">Membrane</keyword>
<dbReference type="PANTHER" id="PTHR43839">
    <property type="entry name" value="OPPC IN A BINDING PROTEIN-DEPENDENT TRANSPORT SYSTEM"/>
    <property type="match status" value="1"/>
</dbReference>
<evidence type="ECO:0000256" key="4">
    <source>
        <dbReference type="ARBA" id="ARBA00023136"/>
    </source>
</evidence>
<keyword evidence="2 5" id="KW-0812">Transmembrane</keyword>
<keyword evidence="8" id="KW-1185">Reference proteome</keyword>
<evidence type="ECO:0000313" key="7">
    <source>
        <dbReference type="EMBL" id="VFJ15336.1"/>
    </source>
</evidence>
<organism evidence="7 8">
    <name type="scientific">Candidatus Nitrosocosmicus franklandianus</name>
    <dbReference type="NCBI Taxonomy" id="1798806"/>
    <lineage>
        <taxon>Archaea</taxon>
        <taxon>Nitrososphaerota</taxon>
        <taxon>Nitrososphaeria</taxon>
        <taxon>Nitrososphaerales</taxon>
        <taxon>Nitrososphaeraceae</taxon>
        <taxon>Candidatus Nitrosocosmicus</taxon>
    </lineage>
</organism>
<dbReference type="InterPro" id="IPR035906">
    <property type="entry name" value="MetI-like_sf"/>
</dbReference>